<evidence type="ECO:0000256" key="1">
    <source>
        <dbReference type="SAM" id="MobiDB-lite"/>
    </source>
</evidence>
<dbReference type="OrthoDB" id="416454at2759"/>
<dbReference type="AlphaFoldDB" id="A0A2I0T0R3"/>
<keyword evidence="2" id="KW-0548">Nucleotidyltransferase</keyword>
<organism evidence="2 3">
    <name type="scientific">Limosa lapponica baueri</name>
    <dbReference type="NCBI Taxonomy" id="1758121"/>
    <lineage>
        <taxon>Eukaryota</taxon>
        <taxon>Metazoa</taxon>
        <taxon>Chordata</taxon>
        <taxon>Craniata</taxon>
        <taxon>Vertebrata</taxon>
        <taxon>Euteleostomi</taxon>
        <taxon>Archelosauria</taxon>
        <taxon>Archosauria</taxon>
        <taxon>Dinosauria</taxon>
        <taxon>Saurischia</taxon>
        <taxon>Theropoda</taxon>
        <taxon>Coelurosauria</taxon>
        <taxon>Aves</taxon>
        <taxon>Neognathae</taxon>
        <taxon>Neoaves</taxon>
        <taxon>Charadriiformes</taxon>
        <taxon>Scolopacidae</taxon>
        <taxon>Limosa</taxon>
    </lineage>
</organism>
<proteinExistence type="predicted"/>
<reference evidence="3" key="1">
    <citation type="submission" date="2017-11" db="EMBL/GenBank/DDBJ databases">
        <authorList>
            <person name="Lima N.C."/>
            <person name="Parody-Merino A.M."/>
            <person name="Battley P.F."/>
            <person name="Fidler A.E."/>
            <person name="Prosdocimi F."/>
        </authorList>
    </citation>
    <scope>NUCLEOTIDE SEQUENCE [LARGE SCALE GENOMIC DNA]</scope>
</reference>
<keyword evidence="3" id="KW-1185">Reference proteome</keyword>
<gene>
    <name evidence="2" type="ORF">llap_22305</name>
</gene>
<dbReference type="GO" id="GO:0003964">
    <property type="term" value="F:RNA-directed DNA polymerase activity"/>
    <property type="evidence" value="ECO:0007669"/>
    <property type="project" value="UniProtKB-KW"/>
</dbReference>
<feature type="region of interest" description="Disordered" evidence="1">
    <location>
        <begin position="73"/>
        <end position="95"/>
    </location>
</feature>
<accession>A0A2I0T0R3</accession>
<evidence type="ECO:0000313" key="3">
    <source>
        <dbReference type="Proteomes" id="UP000233556"/>
    </source>
</evidence>
<evidence type="ECO:0000313" key="2">
    <source>
        <dbReference type="EMBL" id="PKU27391.1"/>
    </source>
</evidence>
<keyword evidence="2" id="KW-0808">Transferase</keyword>
<dbReference type="Proteomes" id="UP000233556">
    <property type="component" value="Unassembled WGS sequence"/>
</dbReference>
<dbReference type="EMBL" id="KZ527882">
    <property type="protein sequence ID" value="PKU27391.1"/>
    <property type="molecule type" value="Genomic_DNA"/>
</dbReference>
<sequence length="95" mass="10489">MSPVLFNIFINDLDDGAEHTLSKLQMTKLGGVADTAEGCAAIQRDLNRLEKWTDRNLMQFNKKFEVLHLGTAPVRAGGHPTGKQLCRKEPGGLQQ</sequence>
<name>A0A2I0T0R3_LIMLA</name>
<reference evidence="3" key="2">
    <citation type="submission" date="2017-12" db="EMBL/GenBank/DDBJ databases">
        <title>Genome sequence of the Bar-tailed Godwit (Limosa lapponica baueri).</title>
        <authorList>
            <person name="Lima N.C.B."/>
            <person name="Parody-Merino A.M."/>
            <person name="Battley P.F."/>
            <person name="Fidler A.E."/>
            <person name="Prosdocimi F."/>
        </authorList>
    </citation>
    <scope>NUCLEOTIDE SEQUENCE [LARGE SCALE GENOMIC DNA]</scope>
</reference>
<keyword evidence="2" id="KW-0695">RNA-directed DNA polymerase</keyword>
<protein>
    <submittedName>
        <fullName evidence="2">Rna-directed dna polymerase from mobile element jockey-like</fullName>
    </submittedName>
</protein>
<feature type="compositionally biased region" description="Basic and acidic residues" evidence="1">
    <location>
        <begin position="86"/>
        <end position="95"/>
    </location>
</feature>